<keyword evidence="3 6" id="KW-0812">Transmembrane</keyword>
<dbReference type="PANTHER" id="PTHR30213">
    <property type="entry name" value="INNER MEMBRANE PROTEIN YHJD"/>
    <property type="match status" value="1"/>
</dbReference>
<gene>
    <name evidence="7" type="ORF">JK636_06430</name>
</gene>
<dbReference type="NCBIfam" id="TIGR00765">
    <property type="entry name" value="yihY_not_rbn"/>
    <property type="match status" value="1"/>
</dbReference>
<keyword evidence="2" id="KW-1003">Cell membrane</keyword>
<feature type="transmembrane region" description="Helical" evidence="6">
    <location>
        <begin position="91"/>
        <end position="111"/>
    </location>
</feature>
<keyword evidence="4 6" id="KW-1133">Transmembrane helix</keyword>
<name>A0ABS1T9F5_9CLOT</name>
<dbReference type="RefSeq" id="WP_202748770.1">
    <property type="nucleotide sequence ID" value="NZ_JAESWC010000002.1"/>
</dbReference>
<dbReference type="PANTHER" id="PTHR30213:SF0">
    <property type="entry name" value="UPF0761 MEMBRANE PROTEIN YIHY"/>
    <property type="match status" value="1"/>
</dbReference>
<feature type="transmembrane region" description="Helical" evidence="6">
    <location>
        <begin position="31"/>
        <end position="52"/>
    </location>
</feature>
<keyword evidence="8" id="KW-1185">Reference proteome</keyword>
<feature type="transmembrane region" description="Helical" evidence="6">
    <location>
        <begin position="173"/>
        <end position="197"/>
    </location>
</feature>
<sequence length="285" mass="32045">MILARYKTKSFLKSIIFRYIDDEITAMASQLAYSLLLAFFPFLILLMTLVGYSSVKSEDVLTALGTILPIDVLKLVKNTVVEVVDTRRSGLLSISMITTIWTASNGFNAVIRGLNKAYDEREKRPYWKVQLTAILCTIGLVLIIITAFALLVFGEVGVKFLINRFHVTPRVEYIIDFARYIIGLTAMIIVFNAVYRYTPSKRLTWGETFPGAVFTTIGWTLISVGFSYYVNNFGSYSKIYGSLGAVIALMSWLFISSVIILIGGEINATLAYRKLDLEKHKGNKY</sequence>
<reference evidence="7 8" key="1">
    <citation type="submission" date="2021-01" db="EMBL/GenBank/DDBJ databases">
        <title>Genome public.</title>
        <authorList>
            <person name="Liu C."/>
            <person name="Sun Q."/>
        </authorList>
    </citation>
    <scope>NUCLEOTIDE SEQUENCE [LARGE SCALE GENOMIC DNA]</scope>
    <source>
        <strain evidence="7 8">YIM B02515</strain>
    </source>
</reference>
<feature type="transmembrane region" description="Helical" evidence="6">
    <location>
        <begin position="209"/>
        <end position="230"/>
    </location>
</feature>
<evidence type="ECO:0000256" key="6">
    <source>
        <dbReference type="SAM" id="Phobius"/>
    </source>
</evidence>
<organism evidence="7 8">
    <name type="scientific">Clostridium rhizosphaerae</name>
    <dbReference type="NCBI Taxonomy" id="2803861"/>
    <lineage>
        <taxon>Bacteria</taxon>
        <taxon>Bacillati</taxon>
        <taxon>Bacillota</taxon>
        <taxon>Clostridia</taxon>
        <taxon>Eubacteriales</taxon>
        <taxon>Clostridiaceae</taxon>
        <taxon>Clostridium</taxon>
    </lineage>
</organism>
<dbReference type="PIRSF" id="PIRSF035875">
    <property type="entry name" value="RNase_BN"/>
    <property type="match status" value="1"/>
</dbReference>
<evidence type="ECO:0000313" key="8">
    <source>
        <dbReference type="Proteomes" id="UP000632377"/>
    </source>
</evidence>
<accession>A0ABS1T9F5</accession>
<dbReference type="EMBL" id="JAESWC010000002">
    <property type="protein sequence ID" value="MBL4935392.1"/>
    <property type="molecule type" value="Genomic_DNA"/>
</dbReference>
<evidence type="ECO:0000256" key="2">
    <source>
        <dbReference type="ARBA" id="ARBA00022475"/>
    </source>
</evidence>
<dbReference type="Pfam" id="PF03631">
    <property type="entry name" value="Virul_fac_BrkB"/>
    <property type="match status" value="1"/>
</dbReference>
<feature type="transmembrane region" description="Helical" evidence="6">
    <location>
        <begin position="242"/>
        <end position="264"/>
    </location>
</feature>
<comment type="subcellular location">
    <subcellularLocation>
        <location evidence="1">Cell membrane</location>
        <topology evidence="1">Multi-pass membrane protein</topology>
    </subcellularLocation>
</comment>
<dbReference type="Proteomes" id="UP000632377">
    <property type="component" value="Unassembled WGS sequence"/>
</dbReference>
<feature type="transmembrane region" description="Helical" evidence="6">
    <location>
        <begin position="131"/>
        <end position="153"/>
    </location>
</feature>
<evidence type="ECO:0000256" key="1">
    <source>
        <dbReference type="ARBA" id="ARBA00004651"/>
    </source>
</evidence>
<keyword evidence="5 6" id="KW-0472">Membrane</keyword>
<proteinExistence type="predicted"/>
<protein>
    <submittedName>
        <fullName evidence="7">YihY/virulence factor BrkB family protein</fullName>
    </submittedName>
</protein>
<evidence type="ECO:0000313" key="7">
    <source>
        <dbReference type="EMBL" id="MBL4935392.1"/>
    </source>
</evidence>
<evidence type="ECO:0000256" key="5">
    <source>
        <dbReference type="ARBA" id="ARBA00023136"/>
    </source>
</evidence>
<evidence type="ECO:0000256" key="4">
    <source>
        <dbReference type="ARBA" id="ARBA00022989"/>
    </source>
</evidence>
<evidence type="ECO:0000256" key="3">
    <source>
        <dbReference type="ARBA" id="ARBA00022692"/>
    </source>
</evidence>
<comment type="caution">
    <text evidence="7">The sequence shown here is derived from an EMBL/GenBank/DDBJ whole genome shotgun (WGS) entry which is preliminary data.</text>
</comment>
<dbReference type="InterPro" id="IPR017039">
    <property type="entry name" value="Virul_fac_BrkB"/>
</dbReference>